<accession>A0ACC3C5D9</accession>
<evidence type="ECO:0000313" key="2">
    <source>
        <dbReference type="Proteomes" id="UP000798662"/>
    </source>
</evidence>
<keyword evidence="2" id="KW-1185">Reference proteome</keyword>
<protein>
    <submittedName>
        <fullName evidence="1">Uncharacterized protein</fullName>
    </submittedName>
</protein>
<sequence>MCESVTCVLDSCINPSSLLQRRSSHRLALLKAAVPPTHQQPCLRGRASTNPPDTQPSPWPTRHSLVGGGGRPAARARVGGAPPGGHTPRHVAALVSRPASTAAASRSALRCSAAPSSAGRPPPPPPPRLPKSGTSQPPKAGIAGQAGASPAAMRPRTAPGGAPRLVELVRGCAREAQAGGRGSCGEEVGGRGVAGRESAKEGG</sequence>
<name>A0ACC3C5D9_PYRYE</name>
<proteinExistence type="predicted"/>
<comment type="caution">
    <text evidence="1">The sequence shown here is derived from an EMBL/GenBank/DDBJ whole genome shotgun (WGS) entry which is preliminary data.</text>
</comment>
<dbReference type="EMBL" id="CM020619">
    <property type="protein sequence ID" value="KAK1865078.1"/>
    <property type="molecule type" value="Genomic_DNA"/>
</dbReference>
<evidence type="ECO:0000313" key="1">
    <source>
        <dbReference type="EMBL" id="KAK1865078.1"/>
    </source>
</evidence>
<reference evidence="1" key="1">
    <citation type="submission" date="2019-11" db="EMBL/GenBank/DDBJ databases">
        <title>Nori genome reveals adaptations in red seaweeds to the harsh intertidal environment.</title>
        <authorList>
            <person name="Wang D."/>
            <person name="Mao Y."/>
        </authorList>
    </citation>
    <scope>NUCLEOTIDE SEQUENCE</scope>
    <source>
        <tissue evidence="1">Gametophyte</tissue>
    </source>
</reference>
<gene>
    <name evidence="1" type="ORF">I4F81_007613</name>
</gene>
<organism evidence="1 2">
    <name type="scientific">Pyropia yezoensis</name>
    <name type="common">Susabi-nori</name>
    <name type="synonym">Porphyra yezoensis</name>
    <dbReference type="NCBI Taxonomy" id="2788"/>
    <lineage>
        <taxon>Eukaryota</taxon>
        <taxon>Rhodophyta</taxon>
        <taxon>Bangiophyceae</taxon>
        <taxon>Bangiales</taxon>
        <taxon>Bangiaceae</taxon>
        <taxon>Pyropia</taxon>
    </lineage>
</organism>
<dbReference type="Proteomes" id="UP000798662">
    <property type="component" value="Chromosome 2"/>
</dbReference>